<dbReference type="InterPro" id="IPR030395">
    <property type="entry name" value="GP_PDE_dom"/>
</dbReference>
<dbReference type="PROSITE" id="PS51704">
    <property type="entry name" value="GP_PDE"/>
    <property type="match status" value="1"/>
</dbReference>
<name>A0A1V6P7X9_PENDC</name>
<dbReference type="OrthoDB" id="1058301at2759"/>
<reference evidence="4" key="1">
    <citation type="journal article" date="2017" name="Nat. Microbiol.">
        <title>Global analysis of biosynthetic gene clusters reveals vast potential of secondary metabolite production in Penicillium species.</title>
        <authorList>
            <person name="Nielsen J.C."/>
            <person name="Grijseels S."/>
            <person name="Prigent S."/>
            <person name="Ji B."/>
            <person name="Dainat J."/>
            <person name="Nielsen K.F."/>
            <person name="Frisvad J.C."/>
            <person name="Workman M."/>
            <person name="Nielsen J."/>
        </authorList>
    </citation>
    <scope>NUCLEOTIDE SEQUENCE [LARGE SCALE GENOMIC DNA]</scope>
    <source>
        <strain evidence="4">IBT 11843</strain>
    </source>
</reference>
<evidence type="ECO:0000313" key="3">
    <source>
        <dbReference type="EMBL" id="OQD73109.1"/>
    </source>
</evidence>
<keyword evidence="1" id="KW-0472">Membrane</keyword>
<dbReference type="AlphaFoldDB" id="A0A1V6P7X9"/>
<gene>
    <name evidence="3" type="ORF">PENDEC_c017G00929</name>
</gene>
<keyword evidence="4" id="KW-1185">Reference proteome</keyword>
<organism evidence="3 4">
    <name type="scientific">Penicillium decumbens</name>
    <dbReference type="NCBI Taxonomy" id="69771"/>
    <lineage>
        <taxon>Eukaryota</taxon>
        <taxon>Fungi</taxon>
        <taxon>Dikarya</taxon>
        <taxon>Ascomycota</taxon>
        <taxon>Pezizomycotina</taxon>
        <taxon>Eurotiomycetes</taxon>
        <taxon>Eurotiomycetidae</taxon>
        <taxon>Eurotiales</taxon>
        <taxon>Aspergillaceae</taxon>
        <taxon>Penicillium</taxon>
    </lineage>
</organism>
<feature type="transmembrane region" description="Helical" evidence="1">
    <location>
        <begin position="313"/>
        <end position="329"/>
    </location>
</feature>
<dbReference type="Proteomes" id="UP000191522">
    <property type="component" value="Unassembled WGS sequence"/>
</dbReference>
<keyword evidence="1" id="KW-1133">Transmembrane helix</keyword>
<dbReference type="CDD" id="cd08570">
    <property type="entry name" value="GDPD_YPL206cp_fungi"/>
    <property type="match status" value="1"/>
</dbReference>
<protein>
    <recommendedName>
        <fullName evidence="2">GP-PDE domain-containing protein</fullName>
    </recommendedName>
</protein>
<proteinExistence type="predicted"/>
<evidence type="ECO:0000256" key="1">
    <source>
        <dbReference type="SAM" id="Phobius"/>
    </source>
</evidence>
<dbReference type="Pfam" id="PF03009">
    <property type="entry name" value="GDPD"/>
    <property type="match status" value="1"/>
</dbReference>
<dbReference type="GO" id="GO:0008081">
    <property type="term" value="F:phosphoric diester hydrolase activity"/>
    <property type="evidence" value="ECO:0007669"/>
    <property type="project" value="InterPro"/>
</dbReference>
<evidence type="ECO:0000313" key="4">
    <source>
        <dbReference type="Proteomes" id="UP000191522"/>
    </source>
</evidence>
<dbReference type="OMA" id="RALPECW"/>
<feature type="domain" description="GP-PDE" evidence="2">
    <location>
        <begin position="43"/>
        <end position="285"/>
    </location>
</feature>
<dbReference type="PANTHER" id="PTHR43805">
    <property type="entry name" value="GLYCEROPHOSPHORYL DIESTER PHOSPHODIESTERASE"/>
    <property type="match status" value="1"/>
</dbReference>
<dbReference type="GO" id="GO:0006629">
    <property type="term" value="P:lipid metabolic process"/>
    <property type="evidence" value="ECO:0007669"/>
    <property type="project" value="InterPro"/>
</dbReference>
<dbReference type="STRING" id="69771.A0A1V6P7X9"/>
<keyword evidence="1" id="KW-0812">Transmembrane</keyword>
<dbReference type="Gene3D" id="3.20.20.190">
    <property type="entry name" value="Phosphatidylinositol (PI) phosphodiesterase"/>
    <property type="match status" value="1"/>
</dbReference>
<evidence type="ECO:0000259" key="2">
    <source>
        <dbReference type="PROSITE" id="PS51704"/>
    </source>
</evidence>
<dbReference type="PANTHER" id="PTHR43805:SF1">
    <property type="entry name" value="GP-PDE DOMAIN-CONTAINING PROTEIN"/>
    <property type="match status" value="1"/>
</dbReference>
<dbReference type="InterPro" id="IPR017946">
    <property type="entry name" value="PLC-like_Pdiesterase_TIM-brl"/>
</dbReference>
<dbReference type="SUPFAM" id="SSF51695">
    <property type="entry name" value="PLC-like phosphodiesterases"/>
    <property type="match status" value="1"/>
</dbReference>
<comment type="caution">
    <text evidence="3">The sequence shown here is derived from an EMBL/GenBank/DDBJ whole genome shotgun (WGS) entry which is preliminary data.</text>
</comment>
<accession>A0A1V6P7X9</accession>
<dbReference type="EMBL" id="MDYL01000017">
    <property type="protein sequence ID" value="OQD73109.1"/>
    <property type="molecule type" value="Genomic_DNA"/>
</dbReference>
<sequence length="348" mass="40295">MSNSAFQPAMMNDDRTFLHEEHSPDTSVHYMHSPVDDKSPRLPQTISHRGYKGKFPENTLRAVEGAIQAGTHALELDLRLSRDGVVVLSHDATLQRCFGIKKKVKECDWAYLKTIHTLEAPHEPMARLVDVLEFMRQPGREHISIVLDIKRSDDADIVMRRIAETIESVPIPAAGPDWHQRVMLGCWSALYLPLHARYLPRYPMMLICFDLGYARQFLRVPGISFSVNQMVLMGPLGGGFLEEARAARRRVYLWTVNSPSLMRWAVRHKVEGVITDEPARFRKLCMEWEKEQTNEAGAFHDPELDRLTISERLRILSVAMFLLLFGWFLRRKYFPSVERVQFEQRKVR</sequence>